<proteinExistence type="predicted"/>
<accession>A0ABU6HSA8</accession>
<dbReference type="Proteomes" id="UP001348397">
    <property type="component" value="Unassembled WGS sequence"/>
</dbReference>
<reference evidence="1 2" key="1">
    <citation type="submission" date="2024-01" db="EMBL/GenBank/DDBJ databases">
        <title>Chryseobacterium sp. T9W2-O.</title>
        <authorList>
            <person name="Maltman C."/>
        </authorList>
    </citation>
    <scope>NUCLEOTIDE SEQUENCE [LARGE SCALE GENOMIC DNA]</scope>
    <source>
        <strain evidence="1 2">T9W2-O</strain>
    </source>
</reference>
<organism evidence="1 2">
    <name type="scientific">Chryseobacterium salviniae</name>
    <dbReference type="NCBI Taxonomy" id="3101750"/>
    <lineage>
        <taxon>Bacteria</taxon>
        <taxon>Pseudomonadati</taxon>
        <taxon>Bacteroidota</taxon>
        <taxon>Flavobacteriia</taxon>
        <taxon>Flavobacteriales</taxon>
        <taxon>Weeksellaceae</taxon>
        <taxon>Chryseobacterium group</taxon>
        <taxon>Chryseobacterium</taxon>
    </lineage>
</organism>
<name>A0ABU6HSA8_9FLAO</name>
<sequence length="269" mass="29014">MQTDGVPLTADLMDQLQNAYAIFNVIGDVAGHLTILSGCEINGTLVNPGIVVINGDVLFFEGGTIYQTVFIHQEDIYKTFKNQVSKILIEKKTVKFGDSTTVYNWADFVRIDTLKQIKEALALKANQSDLDAALADIAILKMKTAPIVNGGVILPFRKPASEIPAGWKECTDTTGKMLIHCDPNDVDFSTLGATVGNKTVTLVKNNLPNLNTSFGVIQPYDGTPSGGGFDGGGNQWRNKTITINPGGNSEPVNVVNPAKIVNFIEPNFQ</sequence>
<evidence type="ECO:0000313" key="1">
    <source>
        <dbReference type="EMBL" id="MEC3875925.1"/>
    </source>
</evidence>
<gene>
    <name evidence="1" type="ORF">SOP96_09400</name>
</gene>
<evidence type="ECO:0000313" key="2">
    <source>
        <dbReference type="Proteomes" id="UP001348397"/>
    </source>
</evidence>
<dbReference type="EMBL" id="JAYLAA010000037">
    <property type="protein sequence ID" value="MEC3875925.1"/>
    <property type="molecule type" value="Genomic_DNA"/>
</dbReference>
<keyword evidence="2" id="KW-1185">Reference proteome</keyword>
<dbReference type="CDD" id="cd22641">
    <property type="entry name" value="C24-like"/>
    <property type="match status" value="1"/>
</dbReference>
<comment type="caution">
    <text evidence="1">The sequence shown here is derived from an EMBL/GenBank/DDBJ whole genome shotgun (WGS) entry which is preliminary data.</text>
</comment>
<dbReference type="RefSeq" id="WP_326320726.1">
    <property type="nucleotide sequence ID" value="NZ_JAYLAA010000037.1"/>
</dbReference>
<protein>
    <submittedName>
        <fullName evidence="1">Uncharacterized protein</fullName>
    </submittedName>
</protein>